<dbReference type="GO" id="GO:0015035">
    <property type="term" value="F:protein-disulfide reductase activity"/>
    <property type="evidence" value="ECO:0007669"/>
    <property type="project" value="TreeGrafter"/>
</dbReference>
<dbReference type="PANTHER" id="PTHR32234:SF0">
    <property type="entry name" value="THIOL:DISULFIDE INTERCHANGE PROTEIN DSBD"/>
    <property type="match status" value="1"/>
</dbReference>
<feature type="transmembrane region" description="Helical" evidence="1">
    <location>
        <begin position="51"/>
        <end position="73"/>
    </location>
</feature>
<dbReference type="GO" id="GO:0045454">
    <property type="term" value="P:cell redox homeostasis"/>
    <property type="evidence" value="ECO:0007669"/>
    <property type="project" value="TreeGrafter"/>
</dbReference>
<keyword evidence="1" id="KW-1133">Transmembrane helix</keyword>
<gene>
    <name evidence="2" type="ORF">ABGB03_05975</name>
</gene>
<name>A0AAU7BVP7_9FLAO</name>
<keyword evidence="1" id="KW-0812">Transmembrane</keyword>
<feature type="transmembrane region" description="Helical" evidence="1">
    <location>
        <begin position="5"/>
        <end position="21"/>
    </location>
</feature>
<proteinExistence type="predicted"/>
<dbReference type="RefSeq" id="WP_347925678.1">
    <property type="nucleotide sequence ID" value="NZ_CP157199.1"/>
</dbReference>
<protein>
    <submittedName>
        <fullName evidence="2">Thioredoxin family protein</fullName>
    </submittedName>
</protein>
<dbReference type="AlphaFoldDB" id="A0AAU7BVP7"/>
<keyword evidence="1" id="KW-0472">Membrane</keyword>
<dbReference type="SUPFAM" id="SSF52833">
    <property type="entry name" value="Thioredoxin-like"/>
    <property type="match status" value="1"/>
</dbReference>
<dbReference type="PANTHER" id="PTHR32234">
    <property type="entry name" value="THIOL:DISULFIDE INTERCHANGE PROTEIN DSBD"/>
    <property type="match status" value="1"/>
</dbReference>
<dbReference type="CDD" id="cd02947">
    <property type="entry name" value="TRX_family"/>
    <property type="match status" value="1"/>
</dbReference>
<sequence length="202" mass="23345">MKNRFIIILIALLTYAIFLIFKNPQPYGKLAMLPITLLVIFGFIKKRILRNILMSIALIAISLIFIVGTRSLLSNTTNQELFNQETPVKFSKLTFEEALLFSKETNKPLFIDFYTVWCGPCIQFHKEVLTDKSVASKMNKAFINLKYNIYEGEGNLLREKYGVSYVPRFVIINDLGEIIEDINTDSILTKERMIKISNNYLK</sequence>
<dbReference type="EMBL" id="CP157199">
    <property type="protein sequence ID" value="XBG62450.1"/>
    <property type="molecule type" value="Genomic_DNA"/>
</dbReference>
<dbReference type="InterPro" id="IPR036249">
    <property type="entry name" value="Thioredoxin-like_sf"/>
</dbReference>
<organism evidence="2">
    <name type="scientific">Pontimicrobium sp. SW4</name>
    <dbReference type="NCBI Taxonomy" id="3153519"/>
    <lineage>
        <taxon>Bacteria</taxon>
        <taxon>Pseudomonadati</taxon>
        <taxon>Bacteroidota</taxon>
        <taxon>Flavobacteriia</taxon>
        <taxon>Flavobacteriales</taxon>
        <taxon>Flavobacteriaceae</taxon>
        <taxon>Pontimicrobium</taxon>
    </lineage>
</organism>
<dbReference type="Pfam" id="PF13899">
    <property type="entry name" value="Thioredoxin_7"/>
    <property type="match status" value="1"/>
</dbReference>
<evidence type="ECO:0000256" key="1">
    <source>
        <dbReference type="SAM" id="Phobius"/>
    </source>
</evidence>
<dbReference type="Gene3D" id="3.40.30.10">
    <property type="entry name" value="Glutaredoxin"/>
    <property type="match status" value="1"/>
</dbReference>
<reference evidence="2" key="1">
    <citation type="submission" date="2024-05" db="EMBL/GenBank/DDBJ databases">
        <title>Pontimicrobium maritimus sp. nov., isolated form sea water.</title>
        <authorList>
            <person name="Muhammad N."/>
            <person name="Vuong T.Q."/>
            <person name="Han H.L."/>
            <person name="Kim S.-G."/>
        </authorList>
    </citation>
    <scope>NUCLEOTIDE SEQUENCE</scope>
    <source>
        <strain evidence="2">SW4</strain>
    </source>
</reference>
<evidence type="ECO:0000313" key="2">
    <source>
        <dbReference type="EMBL" id="XBG62450.1"/>
    </source>
</evidence>
<accession>A0AAU7BVP7</accession>
<feature type="transmembrane region" description="Helical" evidence="1">
    <location>
        <begin position="27"/>
        <end position="44"/>
    </location>
</feature>